<evidence type="ECO:0000313" key="2">
    <source>
        <dbReference type="Proteomes" id="UP000887116"/>
    </source>
</evidence>
<dbReference type="EMBL" id="BMAO01036604">
    <property type="protein sequence ID" value="GFR11946.1"/>
    <property type="molecule type" value="Genomic_DNA"/>
</dbReference>
<gene>
    <name evidence="1" type="ORF">TNCT_68931</name>
</gene>
<sequence>MNETDVMRIEMRKIVMKLSDKTESLRKSVEHFQNKTYMVYDKKLLLNSTLENHFVSARISVKETKSILKKKVIFESSLSSYRKRILNYLHELNLMIIDLLRNIRCDTSPNMEKKWWLELIEKVRVHHILLNSFLNRCFEMIEEFFTFVDELDSQYHLSTAGSEMS</sequence>
<keyword evidence="2" id="KW-1185">Reference proteome</keyword>
<name>A0A8X6JM21_TRICU</name>
<evidence type="ECO:0000313" key="1">
    <source>
        <dbReference type="EMBL" id="GFR11946.1"/>
    </source>
</evidence>
<dbReference type="AlphaFoldDB" id="A0A8X6JM21"/>
<comment type="caution">
    <text evidence="1">The sequence shown here is derived from an EMBL/GenBank/DDBJ whole genome shotgun (WGS) entry which is preliminary data.</text>
</comment>
<organism evidence="1 2">
    <name type="scientific">Trichonephila clavata</name>
    <name type="common">Joro spider</name>
    <name type="synonym">Nephila clavata</name>
    <dbReference type="NCBI Taxonomy" id="2740835"/>
    <lineage>
        <taxon>Eukaryota</taxon>
        <taxon>Metazoa</taxon>
        <taxon>Ecdysozoa</taxon>
        <taxon>Arthropoda</taxon>
        <taxon>Chelicerata</taxon>
        <taxon>Arachnida</taxon>
        <taxon>Araneae</taxon>
        <taxon>Araneomorphae</taxon>
        <taxon>Entelegynae</taxon>
        <taxon>Araneoidea</taxon>
        <taxon>Nephilidae</taxon>
        <taxon>Trichonephila</taxon>
    </lineage>
</organism>
<protein>
    <submittedName>
        <fullName evidence="1">Uncharacterized protein</fullName>
    </submittedName>
</protein>
<proteinExistence type="predicted"/>
<reference evidence="1" key="1">
    <citation type="submission" date="2020-07" db="EMBL/GenBank/DDBJ databases">
        <title>Multicomponent nature underlies the extraordinary mechanical properties of spider dragline silk.</title>
        <authorList>
            <person name="Kono N."/>
            <person name="Nakamura H."/>
            <person name="Mori M."/>
            <person name="Yoshida Y."/>
            <person name="Ohtoshi R."/>
            <person name="Malay A.D."/>
            <person name="Moran D.A.P."/>
            <person name="Tomita M."/>
            <person name="Numata K."/>
            <person name="Arakawa K."/>
        </authorList>
    </citation>
    <scope>NUCLEOTIDE SEQUENCE</scope>
</reference>
<dbReference type="Proteomes" id="UP000887116">
    <property type="component" value="Unassembled WGS sequence"/>
</dbReference>
<accession>A0A8X6JM21</accession>